<dbReference type="Pfam" id="PF12848">
    <property type="entry name" value="ABC_tran_Xtn"/>
    <property type="match status" value="1"/>
</dbReference>
<evidence type="ECO:0000256" key="10">
    <source>
        <dbReference type="ARBA" id="ARBA00022692"/>
    </source>
</evidence>
<keyword evidence="21 26" id="KW-0472">Membrane</keyword>
<dbReference type="InterPro" id="IPR023045">
    <property type="entry name" value="MoaC"/>
</dbReference>
<dbReference type="InterPro" id="IPR013483">
    <property type="entry name" value="MoaA"/>
</dbReference>
<evidence type="ECO:0000256" key="18">
    <source>
        <dbReference type="ARBA" id="ARBA00023065"/>
    </source>
</evidence>
<evidence type="ECO:0000256" key="20">
    <source>
        <dbReference type="ARBA" id="ARBA00023134"/>
    </source>
</evidence>
<keyword evidence="19" id="KW-0496">Mitochondrion</keyword>
<evidence type="ECO:0000259" key="28">
    <source>
        <dbReference type="PROSITE" id="PS51918"/>
    </source>
</evidence>
<evidence type="ECO:0000256" key="8">
    <source>
        <dbReference type="ARBA" id="ARBA00022485"/>
    </source>
</evidence>
<accession>A0A135LK05</accession>
<dbReference type="InterPro" id="IPR003593">
    <property type="entry name" value="AAA+_ATPase"/>
</dbReference>
<dbReference type="SUPFAM" id="SSF55040">
    <property type="entry name" value="Molybdenum cofactor biosynthesis protein C, MoaC"/>
    <property type="match status" value="1"/>
</dbReference>
<feature type="domain" description="ABC transporter" evidence="27">
    <location>
        <begin position="50"/>
        <end position="382"/>
    </location>
</feature>
<dbReference type="NCBIfam" id="TIGR02666">
    <property type="entry name" value="moaA"/>
    <property type="match status" value="1"/>
</dbReference>
<dbReference type="GO" id="GO:0005524">
    <property type="term" value="F:ATP binding"/>
    <property type="evidence" value="ECO:0007669"/>
    <property type="project" value="UniProtKB-KW"/>
</dbReference>
<feature type="region of interest" description="Disordered" evidence="25">
    <location>
        <begin position="1138"/>
        <end position="1171"/>
    </location>
</feature>
<dbReference type="FunFam" id="3.40.50.300:FF:003119">
    <property type="entry name" value="ABC ATPase, putative (AFU_orthologue AFUA_1G16440)"/>
    <property type="match status" value="1"/>
</dbReference>
<keyword evidence="9" id="KW-0949">S-adenosyl-L-methionine</keyword>
<feature type="transmembrane region" description="Helical" evidence="26">
    <location>
        <begin position="1776"/>
        <end position="1793"/>
    </location>
</feature>
<feature type="transmembrane region" description="Helical" evidence="26">
    <location>
        <begin position="1671"/>
        <end position="1698"/>
    </location>
</feature>
<dbReference type="GO" id="GO:0006777">
    <property type="term" value="P:Mo-molybdopterin cofactor biosynthetic process"/>
    <property type="evidence" value="ECO:0007669"/>
    <property type="project" value="UniProtKB-KW"/>
</dbReference>
<dbReference type="CDD" id="cd01335">
    <property type="entry name" value="Radical_SAM"/>
    <property type="match status" value="1"/>
</dbReference>
<evidence type="ECO:0000259" key="27">
    <source>
        <dbReference type="PROSITE" id="PS50893"/>
    </source>
</evidence>
<evidence type="ECO:0000256" key="17">
    <source>
        <dbReference type="ARBA" id="ARBA00023014"/>
    </source>
</evidence>
<evidence type="ECO:0000256" key="25">
    <source>
        <dbReference type="SAM" id="MobiDB-lite"/>
    </source>
</evidence>
<dbReference type="InterPro" id="IPR003445">
    <property type="entry name" value="Cat_transpt"/>
</dbReference>
<dbReference type="InterPro" id="IPR032781">
    <property type="entry name" value="ABC_tran_Xtn"/>
</dbReference>
<feature type="transmembrane region" description="Helical" evidence="26">
    <location>
        <begin position="1597"/>
        <end position="1620"/>
    </location>
</feature>
<dbReference type="GO" id="GO:0030007">
    <property type="term" value="P:intracellular potassium ion homeostasis"/>
    <property type="evidence" value="ECO:0007669"/>
    <property type="project" value="TreeGrafter"/>
</dbReference>
<dbReference type="EMBL" id="LHQR01000065">
    <property type="protein sequence ID" value="KXG49240.1"/>
    <property type="molecule type" value="Genomic_DNA"/>
</dbReference>
<keyword evidence="18" id="KW-0406">Ion transport</keyword>
<feature type="transmembrane region" description="Helical" evidence="26">
    <location>
        <begin position="1369"/>
        <end position="1390"/>
    </location>
</feature>
<dbReference type="SFLD" id="SFLDG01383">
    <property type="entry name" value="cyclic_pyranopterin_phosphate"/>
    <property type="match status" value="1"/>
</dbReference>
<keyword evidence="12" id="KW-0547">Nucleotide-binding</keyword>
<dbReference type="PANTHER" id="PTHR31064">
    <property type="entry name" value="POTASSIUM TRANSPORT PROTEIN DDB_G0292412-RELATED"/>
    <property type="match status" value="1"/>
</dbReference>
<evidence type="ECO:0000256" key="26">
    <source>
        <dbReference type="SAM" id="Phobius"/>
    </source>
</evidence>
<feature type="compositionally biased region" description="Basic and acidic residues" evidence="25">
    <location>
        <begin position="1433"/>
        <end position="1460"/>
    </location>
</feature>
<feature type="transmembrane region" description="Helical" evidence="26">
    <location>
        <begin position="1736"/>
        <end position="1756"/>
    </location>
</feature>
<keyword evidence="13" id="KW-0067">ATP-binding</keyword>
<dbReference type="Pfam" id="PF01967">
    <property type="entry name" value="MoaC"/>
    <property type="match status" value="1"/>
</dbReference>
<dbReference type="PROSITE" id="PS50893">
    <property type="entry name" value="ABC_TRANSPORTER_2"/>
    <property type="match status" value="2"/>
</dbReference>
<dbReference type="CDD" id="cd03221">
    <property type="entry name" value="ABCF_EF-3"/>
    <property type="match status" value="1"/>
</dbReference>
<dbReference type="UniPathway" id="UPA00344"/>
<feature type="domain" description="ABC transporter" evidence="27">
    <location>
        <begin position="483"/>
        <end position="735"/>
    </location>
</feature>
<dbReference type="GO" id="GO:0005525">
    <property type="term" value="F:GTP binding"/>
    <property type="evidence" value="ECO:0007669"/>
    <property type="project" value="UniProtKB-KW"/>
</dbReference>
<keyword evidence="8" id="KW-0004">4Fe-4S</keyword>
<evidence type="ECO:0000256" key="23">
    <source>
        <dbReference type="ARBA" id="ARBA00023239"/>
    </source>
</evidence>
<sequence length="2005" mass="222934">MTSAPTILATCKQTRFHLLDDNPSKEIDVDGLNIIVTSSAPESTEDTSKPKTKGKSKSKGAGRELISDAHLRLKAGIHYGLLGRNGTGKSTLLRAMAEKLIPGIPHATRMAILQQTDEQNEKPFGGELNQDKTVLDAVLSSDETRNETTRMAEFLSKSFEAEDPMQPVRAIRKIRHQKAEKHLFLAHKNASLKSGARGLQARKDLKTAEGKLEATSEMLDQDVDAIDAETVQSDTQAAVETLQNLQSQLEDMKLSDMEQQARRILLGLGFKEDGLQKKVSTLSGGWRMRCMLASVLVQDPDIMILDEPTNFLDLLGVVWLESYLKQLRDTSETTIVLVSHDRDFINAVCEEIVILRDQKLTYFRGNLSAYEQDFEDQKLYLGRMKEAQERQVAHMEASIRENMKAGKKNNDENKLRQAKSRQKKVEDRMGLQVSATGGRFKLNRDLVGWHEHNRAEIEVPTDEKGATMSLPNATELRFPGPLVSLEGIVFQYKKTDRVILNDVNLVIHLGDRVGIMGLNGSGKTTLLRVLTGQVSPSKGKVSTHSRLKLGYYSQHSVEELQERGRGEPSLTALGLLTTETEGALNEGAIRGLLASMGLAGRIASDVPVAKLSGGQLVRLALARIVWSAPQLLILDEITTHLDFHTVTALATALSSFDGAVLLISHDRFLVRSVIEGKRDTEHKLDEDFEGLEEEETEETPRRRSVYVIKQGKMEEQKNGVEQFEKSLVKRSTRAVSGHNVTVAPGLPPHPPTEPSRLSTLKSAKPFSDFLTDTFNRQHDYLRISVTERCNLRCLYCMPEEGIDLSPSAKLLTSPEILYLSSLFVSQGVTKIRLTGGEPTVRKDIVPLMHDIGKLRSNGLRELCLTTNGISLHRKLDSMVEAGLTGVNLSLDTLDPFQFQIMTRRKGFDAVMKSIDRILEMNKVGAGIKLKINCVVMRGMNDREILPFVEMGREKAIEVRFIEYMPFGGNKWNQGKMFSYQEMLAVIREKYPTFEKVADHKNDTSKTYRVPGFEGRVGFITSMTHNFCGTCNRLRITSDGNLKVCLFGNSEVSLRDIIRKENGGNPIDVDAMNNLQLLETVQNAARLSDEGGLVNEREREILDIIGMAVKRKKAKHAGMEQLKDMKNRPMILIASQSRLYHTGRSKPEPKECTPRPSPSLPTTSDADLPHLTPSKTVHMTQITEKPETKRVATAACTVSFSNPRPWEILREGQTTHKGDVFSVARIAGIMAAKRTPDIVPLCHPGIGITGVEVSVELVEPGQNRDHGAMHVVASVSCFGRTGVEMEAMTATMGAALTIYDMLKAVDKGMIIDSVRLLEKQVRKSRRKIGNAIMAVLPPLNFLTLHYFYFIATSIIASIIFYLTSTPHLNVTYVDSIFLCVSAMTGAGLNTVDLSTLNSFQQAILFTLLILGHAILISLTVLLVRKRAFEAKFKGVSDERERERSTRNHSEVELQVRDREPAHGSTGTNLPGESTEGHGCNPCPKSSVQVRVTPGESSSRDEQPWVDDDQITIGGTPRHHQHRVFPMAGIGARPDLHNHPRDAAPNVPLAVKDSASGFKGILRGTQKYMASKGLVSRNSQFHDLTAAERDELGGVEYKAVSFLSIIVFLYFILFIMFGMIGVGVWLEVNDPAVTRTNGLSPFWTGAFFAVSAFVNSGMSLLDANMTALQLRAYPLLTMGLLILAGNTLFPCFLRFIIWAMRVMLPDRPKWQSWRITLDFILEHPRRVYTNLFPARHTWYLLGTIIILNGIDWAAFELLSIGNKDIESLPTEYRVLDGLFQALAVRAGGFYVVTIADLRQGLLVLYVLMMYVSAYPVTLTMRNTNVYEERSLGIYAHDESPDSPANTSRTNVAMDLIRHHLGRPGLSETSRGYFVHQQLRSQLSHDLWWIALAVFFIAIAESDHYDSQPVAFSTFNIIFEVVSAYGCVGVSLGFPGKNYSFCGAWHTISKLILAAVALRGRHRGLPVAIDKAIMLPSESLAWAEEEDAAMRRDRSRAWAQEHGPVGSV</sequence>
<dbReference type="STRING" id="5078.A0A135LK05"/>
<organism evidence="29 30">
    <name type="scientific">Penicillium patulum</name>
    <name type="common">Penicillium griseofulvum</name>
    <dbReference type="NCBI Taxonomy" id="5078"/>
    <lineage>
        <taxon>Eukaryota</taxon>
        <taxon>Fungi</taxon>
        <taxon>Dikarya</taxon>
        <taxon>Ascomycota</taxon>
        <taxon>Pezizomycotina</taxon>
        <taxon>Eurotiomycetes</taxon>
        <taxon>Eurotiomycetidae</taxon>
        <taxon>Eurotiales</taxon>
        <taxon>Aspergillaceae</taxon>
        <taxon>Penicillium</taxon>
    </lineage>
</organism>
<feature type="transmembrane region" description="Helical" evidence="26">
    <location>
        <begin position="1908"/>
        <end position="1931"/>
    </location>
</feature>
<dbReference type="CDD" id="cd21117">
    <property type="entry name" value="Twitch_MoaA"/>
    <property type="match status" value="1"/>
</dbReference>
<comment type="similarity">
    <text evidence="5">In the C-terminal section; belongs to the MoaC family.</text>
</comment>
<dbReference type="PANTHER" id="PTHR31064:SF37">
    <property type="entry name" value="TRANSPORTER, PUTATIVE (EUROFUNG)-RELATED"/>
    <property type="match status" value="1"/>
</dbReference>
<feature type="transmembrane region" description="Helical" evidence="26">
    <location>
        <begin position="1640"/>
        <end position="1659"/>
    </location>
</feature>
<evidence type="ECO:0000256" key="3">
    <source>
        <dbReference type="ARBA" id="ARBA00004141"/>
    </source>
</evidence>
<evidence type="ECO:0000256" key="9">
    <source>
        <dbReference type="ARBA" id="ARBA00022691"/>
    </source>
</evidence>
<dbReference type="GO" id="GO:0016887">
    <property type="term" value="F:ATP hydrolysis activity"/>
    <property type="evidence" value="ECO:0007669"/>
    <property type="project" value="InterPro"/>
</dbReference>
<evidence type="ECO:0000256" key="12">
    <source>
        <dbReference type="ARBA" id="ARBA00022741"/>
    </source>
</evidence>
<dbReference type="PROSITE" id="PS01305">
    <property type="entry name" value="MOAA_NIFB_PQQE"/>
    <property type="match status" value="1"/>
</dbReference>
<dbReference type="GO" id="GO:1990573">
    <property type="term" value="P:potassium ion import across plasma membrane"/>
    <property type="evidence" value="ECO:0007669"/>
    <property type="project" value="TreeGrafter"/>
</dbReference>
<comment type="catalytic activity">
    <reaction evidence="1">
        <text>(8S)-3',8-cyclo-7,8-dihydroguanosine 5'-triphosphate = cyclic pyranopterin phosphate + diphosphate</text>
        <dbReference type="Rhea" id="RHEA:49580"/>
        <dbReference type="ChEBI" id="CHEBI:33019"/>
        <dbReference type="ChEBI" id="CHEBI:59648"/>
        <dbReference type="ChEBI" id="CHEBI:131766"/>
        <dbReference type="EC" id="4.6.1.17"/>
    </reaction>
</comment>
<keyword evidence="7" id="KW-0813">Transport</keyword>
<dbReference type="InterPro" id="IPR047594">
    <property type="entry name" value="MoaC_bact/euk"/>
</dbReference>
<keyword evidence="14" id="KW-0809">Transit peptide</keyword>
<dbReference type="SMART" id="SM00729">
    <property type="entry name" value="Elp3"/>
    <property type="match status" value="1"/>
</dbReference>
<gene>
    <name evidence="29" type="ORF">PGRI_031100</name>
</gene>
<dbReference type="InterPro" id="IPR007197">
    <property type="entry name" value="rSAM"/>
</dbReference>
<name>A0A135LK05_PENPA</name>
<feature type="compositionally biased region" description="Basic and acidic residues" evidence="25">
    <location>
        <begin position="403"/>
        <end position="415"/>
    </location>
</feature>
<dbReference type="CDD" id="cd01420">
    <property type="entry name" value="MoaC_PE"/>
    <property type="match status" value="1"/>
</dbReference>
<dbReference type="InterPro" id="IPR000385">
    <property type="entry name" value="MoaA_NifB_PqqE_Fe-S-bd_CS"/>
</dbReference>
<feature type="transmembrane region" description="Helical" evidence="26">
    <location>
        <begin position="1884"/>
        <end position="1902"/>
    </location>
</feature>
<evidence type="ECO:0000256" key="2">
    <source>
        <dbReference type="ARBA" id="ARBA00001966"/>
    </source>
</evidence>
<comment type="cofactor">
    <cofactor evidence="2">
        <name>[4Fe-4S] cluster</name>
        <dbReference type="ChEBI" id="CHEBI:49883"/>
    </cofactor>
</comment>
<keyword evidence="15 26" id="KW-1133">Transmembrane helix</keyword>
<dbReference type="Gene3D" id="3.40.50.300">
    <property type="entry name" value="P-loop containing nucleotide triphosphate hydrolases"/>
    <property type="match status" value="2"/>
</dbReference>
<dbReference type="PROSITE" id="PS51918">
    <property type="entry name" value="RADICAL_SAM"/>
    <property type="match status" value="1"/>
</dbReference>
<dbReference type="Pfam" id="PF00005">
    <property type="entry name" value="ABC_tran"/>
    <property type="match status" value="2"/>
</dbReference>
<dbReference type="GO" id="GO:0061799">
    <property type="term" value="F:cyclic pyranopterin monophosphate synthase activity"/>
    <property type="evidence" value="ECO:0007669"/>
    <property type="project" value="UniProtKB-EC"/>
</dbReference>
<keyword evidence="23" id="KW-0456">Lyase</keyword>
<evidence type="ECO:0000256" key="13">
    <source>
        <dbReference type="ARBA" id="ARBA00022840"/>
    </source>
</evidence>
<evidence type="ECO:0000313" key="29">
    <source>
        <dbReference type="EMBL" id="KXG49240.1"/>
    </source>
</evidence>
<evidence type="ECO:0000256" key="14">
    <source>
        <dbReference type="ARBA" id="ARBA00022946"/>
    </source>
</evidence>
<evidence type="ECO:0000256" key="16">
    <source>
        <dbReference type="ARBA" id="ARBA00023004"/>
    </source>
</evidence>
<feature type="region of interest" description="Disordered" evidence="25">
    <location>
        <begin position="403"/>
        <end position="428"/>
    </location>
</feature>
<dbReference type="InterPro" id="IPR010505">
    <property type="entry name" value="MoaA_twitch"/>
</dbReference>
<dbReference type="InterPro" id="IPR002820">
    <property type="entry name" value="Mopterin_CF_biosynth-C_dom"/>
</dbReference>
<dbReference type="GO" id="GO:0005886">
    <property type="term" value="C:plasma membrane"/>
    <property type="evidence" value="ECO:0007669"/>
    <property type="project" value="TreeGrafter"/>
</dbReference>
<evidence type="ECO:0000256" key="21">
    <source>
        <dbReference type="ARBA" id="ARBA00023136"/>
    </source>
</evidence>
<dbReference type="GeneID" id="63706123"/>
<dbReference type="InterPro" id="IPR027417">
    <property type="entry name" value="P-loop_NTPase"/>
</dbReference>
<dbReference type="InterPro" id="IPR006638">
    <property type="entry name" value="Elp3/MiaA/NifB-like_rSAM"/>
</dbReference>
<comment type="subcellular location">
    <subcellularLocation>
        <location evidence="3">Membrane</location>
        <topology evidence="3">Multi-pass membrane protein</topology>
    </subcellularLocation>
</comment>
<dbReference type="SMART" id="SM00382">
    <property type="entry name" value="AAA"/>
    <property type="match status" value="2"/>
</dbReference>
<feature type="domain" description="Radical SAM core" evidence="28">
    <location>
        <begin position="773"/>
        <end position="1013"/>
    </location>
</feature>
<evidence type="ECO:0000313" key="30">
    <source>
        <dbReference type="Proteomes" id="UP000070168"/>
    </source>
</evidence>
<dbReference type="GO" id="GO:0051539">
    <property type="term" value="F:4 iron, 4 sulfur cluster binding"/>
    <property type="evidence" value="ECO:0007669"/>
    <property type="project" value="UniProtKB-KW"/>
</dbReference>
<evidence type="ECO:0000256" key="19">
    <source>
        <dbReference type="ARBA" id="ARBA00023128"/>
    </source>
</evidence>
<reference evidence="29 30" key="1">
    <citation type="journal article" date="2016" name="BMC Genomics">
        <title>Genome sequencing and secondary metabolism of the postharvest pathogen Penicillium griseofulvum.</title>
        <authorList>
            <person name="Banani H."/>
            <person name="Marcet-Houben M."/>
            <person name="Ballester A.R."/>
            <person name="Abbruscato P."/>
            <person name="Gonzalez-Candelas L."/>
            <person name="Gabaldon T."/>
            <person name="Spadaro D."/>
        </authorList>
    </citation>
    <scope>NUCLEOTIDE SEQUENCE [LARGE SCALE GENOMIC DNA]</scope>
    <source>
        <strain evidence="29 30">PG3</strain>
    </source>
</reference>
<dbReference type="InterPro" id="IPR040064">
    <property type="entry name" value="MoaA-like"/>
</dbReference>
<dbReference type="InterPro" id="IPR013785">
    <property type="entry name" value="Aldolase_TIM"/>
</dbReference>
<evidence type="ECO:0000256" key="24">
    <source>
        <dbReference type="ARBA" id="ARBA00048697"/>
    </source>
</evidence>
<feature type="region of interest" description="Disordered" evidence="25">
    <location>
        <begin position="38"/>
        <end position="64"/>
    </location>
</feature>
<keyword evidence="20" id="KW-0342">GTP-binding</keyword>
<keyword evidence="30" id="KW-1185">Reference proteome</keyword>
<comment type="caution">
    <text evidence="29">The sequence shown here is derived from an EMBL/GenBank/DDBJ whole genome shotgun (WGS) entry which is preliminary data.</text>
</comment>
<feature type="compositionally biased region" description="Basic residues" evidence="25">
    <location>
        <begin position="50"/>
        <end position="60"/>
    </location>
</feature>
<keyword evidence="16" id="KW-0408">Iron</keyword>
<dbReference type="GO" id="GO:0140107">
    <property type="term" value="F:high-affinity potassium ion transmembrane transporter activity"/>
    <property type="evidence" value="ECO:0007669"/>
    <property type="project" value="TreeGrafter"/>
</dbReference>
<dbReference type="InterPro" id="IPR017871">
    <property type="entry name" value="ABC_transporter-like_CS"/>
</dbReference>
<dbReference type="InterPro" id="IPR058240">
    <property type="entry name" value="rSAM_sf"/>
</dbReference>
<feature type="transmembrane region" description="Helical" evidence="26">
    <location>
        <begin position="1799"/>
        <end position="1818"/>
    </location>
</feature>
<keyword evidence="11" id="KW-0479">Metal-binding</keyword>
<dbReference type="InterPro" id="IPR051143">
    <property type="entry name" value="TrkH_K-transport"/>
</dbReference>
<comment type="similarity">
    <text evidence="6">In the N-terminal section; belongs to the radical SAM superfamily. MoaA family.</text>
</comment>
<evidence type="ECO:0000256" key="5">
    <source>
        <dbReference type="ARBA" id="ARBA00008484"/>
    </source>
</evidence>
<dbReference type="InterPro" id="IPR003439">
    <property type="entry name" value="ABC_transporter-like_ATP-bd"/>
</dbReference>
<dbReference type="SFLD" id="SFLDG01386">
    <property type="entry name" value="main_SPASM_domain-containing"/>
    <property type="match status" value="1"/>
</dbReference>
<evidence type="ECO:0000256" key="1">
    <source>
        <dbReference type="ARBA" id="ARBA00001637"/>
    </source>
</evidence>
<evidence type="ECO:0000256" key="6">
    <source>
        <dbReference type="ARBA" id="ARBA00009862"/>
    </source>
</evidence>
<protein>
    <submittedName>
        <fullName evidence="29">Cation transporter</fullName>
    </submittedName>
</protein>
<dbReference type="Gene3D" id="3.20.20.70">
    <property type="entry name" value="Aldolase class I"/>
    <property type="match status" value="1"/>
</dbReference>
<keyword evidence="22" id="KW-0501">Molybdenum cofactor biosynthesis</keyword>
<evidence type="ECO:0000256" key="22">
    <source>
        <dbReference type="ARBA" id="ARBA00023150"/>
    </source>
</evidence>
<dbReference type="SFLD" id="SFLDG01067">
    <property type="entry name" value="SPASM/twitch_domain_containing"/>
    <property type="match status" value="1"/>
</dbReference>
<dbReference type="PROSITE" id="PS00211">
    <property type="entry name" value="ABC_TRANSPORTER_1"/>
    <property type="match status" value="1"/>
</dbReference>
<dbReference type="Gene3D" id="3.30.70.640">
    <property type="entry name" value="Molybdopterin cofactor biosynthesis C (MoaC) domain"/>
    <property type="match status" value="1"/>
</dbReference>
<dbReference type="SUPFAM" id="SSF52540">
    <property type="entry name" value="P-loop containing nucleoside triphosphate hydrolases"/>
    <property type="match status" value="2"/>
</dbReference>
<evidence type="ECO:0000256" key="11">
    <source>
        <dbReference type="ARBA" id="ARBA00022723"/>
    </source>
</evidence>
<dbReference type="Pfam" id="PF06463">
    <property type="entry name" value="Mob_synth_C"/>
    <property type="match status" value="1"/>
</dbReference>
<feature type="transmembrane region" description="Helical" evidence="26">
    <location>
        <begin position="1345"/>
        <end position="1362"/>
    </location>
</feature>
<dbReference type="RefSeq" id="XP_040647776.1">
    <property type="nucleotide sequence ID" value="XM_040790823.1"/>
</dbReference>
<dbReference type="Pfam" id="PF04055">
    <property type="entry name" value="Radical_SAM"/>
    <property type="match status" value="1"/>
</dbReference>
<dbReference type="Pfam" id="PF02386">
    <property type="entry name" value="TrkH"/>
    <property type="match status" value="1"/>
</dbReference>
<dbReference type="SUPFAM" id="SSF102114">
    <property type="entry name" value="Radical SAM enzymes"/>
    <property type="match status" value="1"/>
</dbReference>
<dbReference type="GO" id="GO:0046872">
    <property type="term" value="F:metal ion binding"/>
    <property type="evidence" value="ECO:0007669"/>
    <property type="project" value="UniProtKB-KW"/>
</dbReference>
<feature type="region of interest" description="Disordered" evidence="25">
    <location>
        <begin position="1433"/>
        <end position="1505"/>
    </location>
</feature>
<feature type="transmembrane region" description="Helical" evidence="26">
    <location>
        <begin position="1402"/>
        <end position="1422"/>
    </location>
</feature>
<dbReference type="InterPro" id="IPR036522">
    <property type="entry name" value="MoaC_sf"/>
</dbReference>
<evidence type="ECO:0000256" key="4">
    <source>
        <dbReference type="ARBA" id="ARBA00005046"/>
    </source>
</evidence>
<evidence type="ECO:0000256" key="7">
    <source>
        <dbReference type="ARBA" id="ARBA00022448"/>
    </source>
</evidence>
<keyword evidence="10 26" id="KW-0812">Transmembrane</keyword>
<dbReference type="Proteomes" id="UP000070168">
    <property type="component" value="Unassembled WGS sequence"/>
</dbReference>
<dbReference type="OrthoDB" id="2110130at2759"/>
<keyword evidence="17" id="KW-0411">Iron-sulfur</keyword>
<dbReference type="GO" id="GO:0061798">
    <property type="term" value="F:GTP 3',8'-cyclase activity"/>
    <property type="evidence" value="ECO:0007669"/>
    <property type="project" value="UniProtKB-EC"/>
</dbReference>
<comment type="pathway">
    <text evidence="4">Cofactor biosynthesis; molybdopterin biosynthesis.</text>
</comment>
<comment type="catalytic activity">
    <reaction evidence="24">
        <text>GTP + AH2 + S-adenosyl-L-methionine = (8S)-3',8-cyclo-7,8-dihydroguanosine 5'-triphosphate + 5'-deoxyadenosine + L-methionine + A + H(+)</text>
        <dbReference type="Rhea" id="RHEA:49576"/>
        <dbReference type="ChEBI" id="CHEBI:13193"/>
        <dbReference type="ChEBI" id="CHEBI:15378"/>
        <dbReference type="ChEBI" id="CHEBI:17319"/>
        <dbReference type="ChEBI" id="CHEBI:17499"/>
        <dbReference type="ChEBI" id="CHEBI:37565"/>
        <dbReference type="ChEBI" id="CHEBI:57844"/>
        <dbReference type="ChEBI" id="CHEBI:59789"/>
        <dbReference type="ChEBI" id="CHEBI:131766"/>
        <dbReference type="EC" id="4.1.99.22"/>
    </reaction>
</comment>
<dbReference type="NCBIfam" id="TIGR00581">
    <property type="entry name" value="moaC"/>
    <property type="match status" value="1"/>
</dbReference>
<evidence type="ECO:0000256" key="15">
    <source>
        <dbReference type="ARBA" id="ARBA00022989"/>
    </source>
</evidence>
<dbReference type="OMA" id="DLVGWHE"/>
<dbReference type="SFLD" id="SFLDS00029">
    <property type="entry name" value="Radical_SAM"/>
    <property type="match status" value="1"/>
</dbReference>
<proteinExistence type="inferred from homology"/>